<keyword evidence="1" id="KW-0732">Signal</keyword>
<dbReference type="PANTHER" id="PTHR37089">
    <property type="entry name" value="PROTEIN U-RELATED"/>
    <property type="match status" value="1"/>
</dbReference>
<feature type="signal peptide" evidence="1">
    <location>
        <begin position="1"/>
        <end position="22"/>
    </location>
</feature>
<dbReference type="InterPro" id="IPR053167">
    <property type="entry name" value="Spore_coat_component"/>
</dbReference>
<evidence type="ECO:0000259" key="2">
    <source>
        <dbReference type="Pfam" id="PF05229"/>
    </source>
</evidence>
<keyword evidence="3" id="KW-0167">Capsid protein</keyword>
<evidence type="ECO:0000313" key="3">
    <source>
        <dbReference type="EMBL" id="NMU89306.1"/>
    </source>
</evidence>
<dbReference type="AlphaFoldDB" id="A0A848NCP1"/>
<feature type="chain" id="PRO_5032408294" evidence="1">
    <location>
        <begin position="23"/>
        <end position="190"/>
    </location>
</feature>
<dbReference type="Proteomes" id="UP000542405">
    <property type="component" value="Unassembled WGS sequence"/>
</dbReference>
<sequence>MKNTLLNAAMLCGCTFSAASFAADPPAAAPTYSAGEVRGQLAVELTIGKGCEVVNGSVNGANAFGTLSFGEVSSLTNNSIDAQAKGTAGAIVQLNCTKDVSYRVSLDDGRNSSGQGARRLALVGGGKDDFVPYNLYKDAARQSLWDSKNPYTGTGSGTAEDMVVYGRIPTMAKTPASGKYTDIVMLTVSW</sequence>
<proteinExistence type="predicted"/>
<name>A0A848NCP1_9BURK</name>
<keyword evidence="3" id="KW-0946">Virion</keyword>
<comment type="caution">
    <text evidence="3">The sequence shown here is derived from an EMBL/GenBank/DDBJ whole genome shotgun (WGS) entry which is preliminary data.</text>
</comment>
<accession>A0A848NCP1</accession>
<reference evidence="3 4" key="1">
    <citation type="submission" date="2020-04" db="EMBL/GenBank/DDBJ databases">
        <title>Achromobacter ruhlandii genome sequencing and assembly.</title>
        <authorList>
            <person name="Martins R.C.R."/>
            <person name="Perdigao-Neto L.V."/>
            <person name="Levin A.S.S."/>
            <person name="Costa S.F."/>
        </authorList>
    </citation>
    <scope>NUCLEOTIDE SEQUENCE [LARGE SCALE GENOMIC DNA]</scope>
    <source>
        <strain evidence="3 4">9035ralo</strain>
    </source>
</reference>
<dbReference type="PANTHER" id="PTHR37089:SF4">
    <property type="entry name" value="EXPORTED PROTEIN"/>
    <property type="match status" value="1"/>
</dbReference>
<dbReference type="Pfam" id="PF05229">
    <property type="entry name" value="SCPU"/>
    <property type="match status" value="1"/>
</dbReference>
<dbReference type="InterPro" id="IPR007893">
    <property type="entry name" value="Spore_coat_U/FanG"/>
</dbReference>
<evidence type="ECO:0000313" key="4">
    <source>
        <dbReference type="Proteomes" id="UP000542405"/>
    </source>
</evidence>
<organism evidence="3 4">
    <name type="scientific">Achromobacter ruhlandii</name>
    <dbReference type="NCBI Taxonomy" id="72557"/>
    <lineage>
        <taxon>Bacteria</taxon>
        <taxon>Pseudomonadati</taxon>
        <taxon>Pseudomonadota</taxon>
        <taxon>Betaproteobacteria</taxon>
        <taxon>Burkholderiales</taxon>
        <taxon>Alcaligenaceae</taxon>
        <taxon>Achromobacter</taxon>
    </lineage>
</organism>
<dbReference type="SMART" id="SM00972">
    <property type="entry name" value="SCPU"/>
    <property type="match status" value="1"/>
</dbReference>
<protein>
    <submittedName>
        <fullName evidence="3">Spore coat protein U domain-containing protein</fullName>
    </submittedName>
</protein>
<gene>
    <name evidence="3" type="ORF">HGQ98_05355</name>
</gene>
<dbReference type="EMBL" id="JABBZE010000029">
    <property type="protein sequence ID" value="NMU89306.1"/>
    <property type="molecule type" value="Genomic_DNA"/>
</dbReference>
<feature type="domain" description="Spore coat protein U/FanG" evidence="2">
    <location>
        <begin position="40"/>
        <end position="187"/>
    </location>
</feature>
<evidence type="ECO:0000256" key="1">
    <source>
        <dbReference type="SAM" id="SignalP"/>
    </source>
</evidence>
<dbReference type="RefSeq" id="WP_157809394.1">
    <property type="nucleotide sequence ID" value="NZ_CADIJL010000005.1"/>
</dbReference>